<dbReference type="OrthoDB" id="9771872at2"/>
<dbReference type="GO" id="GO:0009036">
    <property type="term" value="F:type II site-specific deoxyribonuclease activity"/>
    <property type="evidence" value="ECO:0007669"/>
    <property type="project" value="InterPro"/>
</dbReference>
<keyword evidence="3" id="KW-1185">Reference proteome</keyword>
<dbReference type="InterPro" id="IPR007637">
    <property type="entry name" value="Restrct_endonuc_II_DpnII-like"/>
</dbReference>
<evidence type="ECO:0000313" key="2">
    <source>
        <dbReference type="EMBL" id="PZW01558.1"/>
    </source>
</evidence>
<comment type="caution">
    <text evidence="2">The sequence shown here is derived from an EMBL/GenBank/DDBJ whole genome shotgun (WGS) entry which is preliminary data.</text>
</comment>
<dbReference type="GO" id="GO:0003677">
    <property type="term" value="F:DNA binding"/>
    <property type="evidence" value="ECO:0007669"/>
    <property type="project" value="InterPro"/>
</dbReference>
<dbReference type="RefSeq" id="WP_111518002.1">
    <property type="nucleotide sequence ID" value="NZ_QKUB01000001.1"/>
</dbReference>
<dbReference type="GO" id="GO:0009307">
    <property type="term" value="P:DNA restriction-modification system"/>
    <property type="evidence" value="ECO:0007669"/>
    <property type="project" value="InterPro"/>
</dbReference>
<organism evidence="2 3">
    <name type="scientific">Metamycoplasma auris</name>
    <dbReference type="NCBI Taxonomy" id="51363"/>
    <lineage>
        <taxon>Bacteria</taxon>
        <taxon>Bacillati</taxon>
        <taxon>Mycoplasmatota</taxon>
        <taxon>Mycoplasmoidales</taxon>
        <taxon>Metamycoplasmataceae</taxon>
        <taxon>Metamycoplasma</taxon>
    </lineage>
</organism>
<gene>
    <name evidence="2" type="ORF">BCF89_10178</name>
</gene>
<evidence type="ECO:0000313" key="3">
    <source>
        <dbReference type="Proteomes" id="UP000249646"/>
    </source>
</evidence>
<name>A0A2W7GCY2_9BACT</name>
<feature type="domain" description="Restriction endonuclease type II DpnII-like" evidence="1">
    <location>
        <begin position="5"/>
        <end position="65"/>
    </location>
</feature>
<dbReference type="Proteomes" id="UP000249646">
    <property type="component" value="Unassembled WGS sequence"/>
</dbReference>
<protein>
    <submittedName>
        <fullName evidence="2">Type II restriction enzyme</fullName>
    </submittedName>
</protein>
<reference evidence="2 3" key="1">
    <citation type="submission" date="2018-06" db="EMBL/GenBank/DDBJ databases">
        <title>Genomic Encyclopedia of Archaeal and Bacterial Type Strains, Phase II (KMG-II): from individual species to whole genera.</title>
        <authorList>
            <person name="Goeker M."/>
        </authorList>
    </citation>
    <scope>NUCLEOTIDE SEQUENCE [LARGE SCALE GENOMIC DNA]</scope>
    <source>
        <strain evidence="2 3">ATCC 51348</strain>
    </source>
</reference>
<dbReference type="Pfam" id="PF04556">
    <property type="entry name" value="DpnII"/>
    <property type="match status" value="1"/>
</dbReference>
<proteinExistence type="predicted"/>
<sequence length="66" mass="7897">MNKNIDELLNTMKKGIEDWDYYVNFSKVEWNFISKREKLDKLNSIIESTNIESDFTNLIKNDHSIL</sequence>
<evidence type="ECO:0000259" key="1">
    <source>
        <dbReference type="Pfam" id="PF04556"/>
    </source>
</evidence>
<dbReference type="AlphaFoldDB" id="A0A2W7GCY2"/>
<accession>A0A2W7GCY2</accession>
<dbReference type="EMBL" id="QKUB01000001">
    <property type="protein sequence ID" value="PZW01558.1"/>
    <property type="molecule type" value="Genomic_DNA"/>
</dbReference>